<reference evidence="1" key="1">
    <citation type="submission" date="2022-11" db="EMBL/GenBank/DDBJ databases">
        <title>Lacinutrix neustonica HL-RS19T sp. nov., isolated from the surface microlayer sample of brackish Lake Shihwa.</title>
        <authorList>
            <person name="Choi J.Y."/>
            <person name="Hwang C.Y."/>
        </authorList>
    </citation>
    <scope>NUCLEOTIDE SEQUENCE</scope>
    <source>
        <strain evidence="1">HL-RS19</strain>
    </source>
</reference>
<keyword evidence="2" id="KW-1185">Reference proteome</keyword>
<dbReference type="KEGG" id="lnu:N7U66_20500"/>
<evidence type="ECO:0000313" key="2">
    <source>
        <dbReference type="Proteomes" id="UP001164705"/>
    </source>
</evidence>
<organism evidence="1 2">
    <name type="scientific">Lacinutrix neustonica</name>
    <dbReference type="NCBI Taxonomy" id="2980107"/>
    <lineage>
        <taxon>Bacteria</taxon>
        <taxon>Pseudomonadati</taxon>
        <taxon>Bacteroidota</taxon>
        <taxon>Flavobacteriia</taxon>
        <taxon>Flavobacteriales</taxon>
        <taxon>Flavobacteriaceae</taxon>
        <taxon>Lacinutrix</taxon>
    </lineage>
</organism>
<proteinExistence type="predicted"/>
<protein>
    <submittedName>
        <fullName evidence="1">Uncharacterized protein</fullName>
    </submittedName>
</protein>
<sequence>MKNHKITPEQRKALIDKGFLLIPNAIPVGLLSQWQVLLTELNENALKAYSTSSQAQYASFIVGPR</sequence>
<evidence type="ECO:0000313" key="1">
    <source>
        <dbReference type="EMBL" id="WAC02124.1"/>
    </source>
</evidence>
<dbReference type="EMBL" id="CP113088">
    <property type="protein sequence ID" value="WAC02124.1"/>
    <property type="molecule type" value="Genomic_DNA"/>
</dbReference>
<name>A0A9E8MWB1_9FLAO</name>
<dbReference type="Proteomes" id="UP001164705">
    <property type="component" value="Chromosome"/>
</dbReference>
<accession>A0A9E8MWB1</accession>
<dbReference type="RefSeq" id="WP_267676721.1">
    <property type="nucleotide sequence ID" value="NZ_CP113088.1"/>
</dbReference>
<dbReference type="SUPFAM" id="SSF51197">
    <property type="entry name" value="Clavaminate synthase-like"/>
    <property type="match status" value="1"/>
</dbReference>
<gene>
    <name evidence="1" type="ORF">N7U66_20500</name>
</gene>
<dbReference type="AlphaFoldDB" id="A0A9E8MWB1"/>